<dbReference type="Proteomes" id="UP000284514">
    <property type="component" value="Unassembled WGS sequence"/>
</dbReference>
<dbReference type="Proteomes" id="UP001218502">
    <property type="component" value="Unassembled WGS sequence"/>
</dbReference>
<proteinExistence type="predicted"/>
<evidence type="ECO:0000313" key="2">
    <source>
        <dbReference type="EMBL" id="RHC73415.1"/>
    </source>
</evidence>
<dbReference type="EMBL" id="JAQNQY010000010">
    <property type="protein sequence ID" value="MDC1753051.1"/>
    <property type="molecule type" value="Genomic_DNA"/>
</dbReference>
<accession>A0A414BFY2</accession>
<dbReference type="EMBL" id="QSIF01000016">
    <property type="protein sequence ID" value="RHC73415.1"/>
    <property type="molecule type" value="Genomic_DNA"/>
</dbReference>
<protein>
    <submittedName>
        <fullName evidence="2">Uncharacterized protein</fullName>
    </submittedName>
</protein>
<name>A0A414BFY2_BACUN</name>
<gene>
    <name evidence="2" type="ORF">DW831_10815</name>
    <name evidence="1" type="ORF">POY80_11415</name>
</gene>
<evidence type="ECO:0000313" key="1">
    <source>
        <dbReference type="EMBL" id="MDC1753051.1"/>
    </source>
</evidence>
<organism evidence="2 3">
    <name type="scientific">Bacteroides uniformis</name>
    <dbReference type="NCBI Taxonomy" id="820"/>
    <lineage>
        <taxon>Bacteria</taxon>
        <taxon>Pseudomonadati</taxon>
        <taxon>Bacteroidota</taxon>
        <taxon>Bacteroidia</taxon>
        <taxon>Bacteroidales</taxon>
        <taxon>Bacteroidaceae</taxon>
        <taxon>Bacteroides</taxon>
    </lineage>
</organism>
<dbReference type="RefSeq" id="WP_117991147.1">
    <property type="nucleotide sequence ID" value="NZ_JAQNQY010000010.1"/>
</dbReference>
<reference evidence="2 3" key="1">
    <citation type="submission" date="2018-08" db="EMBL/GenBank/DDBJ databases">
        <title>A genome reference for cultivated species of the human gut microbiota.</title>
        <authorList>
            <person name="Zou Y."/>
            <person name="Xue W."/>
            <person name="Luo G."/>
        </authorList>
    </citation>
    <scope>NUCLEOTIDE SEQUENCE [LARGE SCALE GENOMIC DNA]</scope>
    <source>
        <strain evidence="2 3">AM34-25</strain>
    </source>
</reference>
<dbReference type="AlphaFoldDB" id="A0A414BFY2"/>
<reference evidence="1" key="2">
    <citation type="submission" date="2022-10" db="EMBL/GenBank/DDBJ databases">
        <title>Human gut microbiome strain richness.</title>
        <authorList>
            <person name="Chen-Liaw A."/>
        </authorList>
    </citation>
    <scope>NUCLEOTIDE SEQUENCE</scope>
    <source>
        <strain evidence="1">A1_m1001262Bd0_191120</strain>
    </source>
</reference>
<sequence length="64" mass="7137">MRLHVAPKGYQGGVEELTSLFSMGMVVLDASLSDYYQNKIANDCVRLGIPYLLLSQKGSYRILL</sequence>
<comment type="caution">
    <text evidence="2">The sequence shown here is derived from an EMBL/GenBank/DDBJ whole genome shotgun (WGS) entry which is preliminary data.</text>
</comment>
<evidence type="ECO:0000313" key="3">
    <source>
        <dbReference type="Proteomes" id="UP000284514"/>
    </source>
</evidence>